<gene>
    <name evidence="1" type="ORF">I596_3287</name>
</gene>
<keyword evidence="2" id="KW-1185">Reference proteome</keyword>
<proteinExistence type="predicted"/>
<dbReference type="EMBL" id="CP015249">
    <property type="protein sequence ID" value="ANB19276.1"/>
    <property type="molecule type" value="Genomic_DNA"/>
</dbReference>
<evidence type="ECO:0000313" key="2">
    <source>
        <dbReference type="Proteomes" id="UP000076830"/>
    </source>
</evidence>
<dbReference type="Proteomes" id="UP000076830">
    <property type="component" value="Chromosome"/>
</dbReference>
<name>A0A167H768_9GAMM</name>
<accession>A0A167H768</accession>
<dbReference type="AlphaFoldDB" id="A0A167H768"/>
<evidence type="ECO:0000313" key="1">
    <source>
        <dbReference type="EMBL" id="ANB19276.1"/>
    </source>
</evidence>
<organism evidence="1 2">
    <name type="scientific">Dokdonella koreensis DS-123</name>
    <dbReference type="NCBI Taxonomy" id="1300342"/>
    <lineage>
        <taxon>Bacteria</taxon>
        <taxon>Pseudomonadati</taxon>
        <taxon>Pseudomonadota</taxon>
        <taxon>Gammaproteobacteria</taxon>
        <taxon>Lysobacterales</taxon>
        <taxon>Rhodanobacteraceae</taxon>
        <taxon>Dokdonella</taxon>
    </lineage>
</organism>
<protein>
    <submittedName>
        <fullName evidence="1">Uncharacterized protein</fullName>
    </submittedName>
</protein>
<sequence length="178" mass="19714">MYQPYIDGLFFSYWNGWSEFFVGNYASSVAVTFGLDLKVERIHHFSGLPLPAKLWVRIGNTERTAVVVYHLADMAEGQDWRTLRLTWNPRSTVLPDGWVGFTSSPYTLAPGLPEGISFADVMANVGYVSLTTDQLGAFTPGHSLGFDLRVDNLMIVHYGDVVFKGGFEGVERSDPGGI</sequence>
<reference evidence="1 2" key="1">
    <citation type="submission" date="2016-04" db="EMBL/GenBank/DDBJ databases">
        <title>Complete genome sequence of Dokdonella koreensis DS-123T.</title>
        <authorList>
            <person name="Kim J.F."/>
            <person name="Lee H."/>
            <person name="Kwak M.-J."/>
        </authorList>
    </citation>
    <scope>NUCLEOTIDE SEQUENCE [LARGE SCALE GENOMIC DNA]</scope>
    <source>
        <strain evidence="1 2">DS-123</strain>
    </source>
</reference>
<dbReference type="KEGG" id="dko:I596_3287"/>